<dbReference type="Pfam" id="PF03577">
    <property type="entry name" value="Peptidase_C69"/>
    <property type="match status" value="1"/>
</dbReference>
<organism evidence="4 5">
    <name type="scientific">Tribonema minus</name>
    <dbReference type="NCBI Taxonomy" id="303371"/>
    <lineage>
        <taxon>Eukaryota</taxon>
        <taxon>Sar</taxon>
        <taxon>Stramenopiles</taxon>
        <taxon>Ochrophyta</taxon>
        <taxon>PX clade</taxon>
        <taxon>Xanthophyceae</taxon>
        <taxon>Tribonematales</taxon>
        <taxon>Tribonemataceae</taxon>
        <taxon>Tribonema</taxon>
    </lineage>
</organism>
<name>A0A835ZHN0_9STRA</name>
<dbReference type="GO" id="GO:0006508">
    <property type="term" value="P:proteolysis"/>
    <property type="evidence" value="ECO:0007669"/>
    <property type="project" value="InterPro"/>
</dbReference>
<feature type="region of interest" description="Disordered" evidence="2">
    <location>
        <begin position="643"/>
        <end position="687"/>
    </location>
</feature>
<dbReference type="PANTHER" id="PTHR12994:SF17">
    <property type="entry name" value="LD30995P"/>
    <property type="match status" value="1"/>
</dbReference>
<dbReference type="Proteomes" id="UP000664859">
    <property type="component" value="Unassembled WGS sequence"/>
</dbReference>
<evidence type="ECO:0000313" key="5">
    <source>
        <dbReference type="Proteomes" id="UP000664859"/>
    </source>
</evidence>
<evidence type="ECO:0000313" key="4">
    <source>
        <dbReference type="EMBL" id="KAG5192359.1"/>
    </source>
</evidence>
<evidence type="ECO:0000256" key="2">
    <source>
        <dbReference type="SAM" id="MobiDB-lite"/>
    </source>
</evidence>
<feature type="non-terminal residue" evidence="4">
    <location>
        <position position="741"/>
    </location>
</feature>
<comment type="similarity">
    <text evidence="1">Belongs to the peptidase C69 family. Secernin subfamily.</text>
</comment>
<feature type="chain" id="PRO_5032444397" evidence="3">
    <location>
        <begin position="23"/>
        <end position="741"/>
    </location>
</feature>
<keyword evidence="3" id="KW-0732">Signal</keyword>
<sequence length="741" mass="79507">MQLVLVLGAALGAVNLLQSSEAACTSIAVGKLASSDGSTMATHNADCLDCDFRLGKVPAADWPEGSMRPIMKYRAQYPRTVTEDRGSTWTADNLDANLPQRAVLHTFASIEGLYGVINEKQVGIGESTCGSRFFAGPIGDDCTMCTAKIEISELSRIAMERASSAREAIQIMGDMAVELGFYGSEWDPTDLFTYLEAGESLTVTDPDEVWIFHISSDDTATSAVWVAQRVPDGHVSVVANQFIIRAVDPEASPDDMMFSANLWDVAQRAGLWDPEQGMLDFTEAFAVRPKDQPHYAYSTRRVWRVLDMAAPSLNLSPYVDTMGDGLPFSVAPDAPLSPRAVLAMARDHYEGTPFDLSKGLAAGPYGDVDRYDPGTSADGSITGAEALEAGYFERSIGLFRTAYSVVTQSRRALPDAVGALVWVAQYKGSASTYVPMYVAADDVPAAYRCGSLFAYTKDAAYWAFSTVGNWMSKYRKYSHPDVAALQDELEAALFSAQPDVEGRAADMIQEGKTEDALSLLTETVNAAAQRAVNAFHALFETFLARYHDGYIMKTPEAETIQMTKIFYPKAWLQAVGYYQTRLVDAVATSIVDSAGAYDDLAKAEIALVQAQVALEATMDYAMAEYSKARAEYLKISASHIDPPDPAALPGAGDGDADDVGDSGDDATAAAEKKKMGKKHGKKGRHDTATADAKLARLEAYDEVVRGSVGASLAALPAAAAAQQQQQRGGGSLMSLVVALVG</sequence>
<comment type="caution">
    <text evidence="4">The sequence shown here is derived from an EMBL/GenBank/DDBJ whole genome shotgun (WGS) entry which is preliminary data.</text>
</comment>
<keyword evidence="5" id="KW-1185">Reference proteome</keyword>
<accession>A0A835ZHN0</accession>
<evidence type="ECO:0000256" key="3">
    <source>
        <dbReference type="SAM" id="SignalP"/>
    </source>
</evidence>
<evidence type="ECO:0000256" key="1">
    <source>
        <dbReference type="ARBA" id="ARBA00005705"/>
    </source>
</evidence>
<dbReference type="InterPro" id="IPR005322">
    <property type="entry name" value="Peptidase_C69"/>
</dbReference>
<protein>
    <submittedName>
        <fullName evidence="4">Peptidase family C69-domain-containing protein</fullName>
    </submittedName>
</protein>
<dbReference type="EMBL" id="JAFCMP010000007">
    <property type="protein sequence ID" value="KAG5192359.1"/>
    <property type="molecule type" value="Genomic_DNA"/>
</dbReference>
<gene>
    <name evidence="4" type="ORF">JKP88DRAFT_271186</name>
</gene>
<feature type="compositionally biased region" description="Acidic residues" evidence="2">
    <location>
        <begin position="654"/>
        <end position="664"/>
    </location>
</feature>
<reference evidence="4" key="1">
    <citation type="submission" date="2021-02" db="EMBL/GenBank/DDBJ databases">
        <title>First Annotated Genome of the Yellow-green Alga Tribonema minus.</title>
        <authorList>
            <person name="Mahan K.M."/>
        </authorList>
    </citation>
    <scope>NUCLEOTIDE SEQUENCE</scope>
    <source>
        <strain evidence="4">UTEX B ZZ1240</strain>
    </source>
</reference>
<proteinExistence type="inferred from homology"/>
<dbReference type="OrthoDB" id="5175656at2759"/>
<dbReference type="GO" id="GO:0070004">
    <property type="term" value="F:cysteine-type exopeptidase activity"/>
    <property type="evidence" value="ECO:0007669"/>
    <property type="project" value="InterPro"/>
</dbReference>
<feature type="signal peptide" evidence="3">
    <location>
        <begin position="1"/>
        <end position="22"/>
    </location>
</feature>
<feature type="compositionally biased region" description="Basic residues" evidence="2">
    <location>
        <begin position="674"/>
        <end position="684"/>
    </location>
</feature>
<dbReference type="PANTHER" id="PTHR12994">
    <property type="entry name" value="SECERNIN"/>
    <property type="match status" value="1"/>
</dbReference>
<dbReference type="AlphaFoldDB" id="A0A835ZHN0"/>
<dbReference type="GO" id="GO:0016805">
    <property type="term" value="F:dipeptidase activity"/>
    <property type="evidence" value="ECO:0007669"/>
    <property type="project" value="InterPro"/>
</dbReference>